<dbReference type="Proteomes" id="UP001339962">
    <property type="component" value="Unassembled WGS sequence"/>
</dbReference>
<proteinExistence type="predicted"/>
<sequence length="261" mass="30142">MSNIQLFNHEVFGKIRVMLLNDEPIFNLYDVAFSLGYTRENGIGVLYIRKDKLINICESLGIKGVTQGVTGIPISKETDFESTYISEGDLYDLTLESKTKNAKGFRKWITHEVIPTIRKTGGYVSNDELFINTYLPFADDQTKMMFRGVLETVRRQNEQIAAMKPKADYFDALVDRNLLTSFRDTAKELEVKERFFINWLLDNKFVYRDQKGKLKPYAQYVPELFKLKDFSRNGKADVQTLITPQGKETFRLLLQKEGLAS</sequence>
<accession>A0ABD5IWE9</accession>
<dbReference type="RefSeq" id="WP_328218897.1">
    <property type="nucleotide sequence ID" value="NZ_JARTLI010000029.1"/>
</dbReference>
<feature type="domain" description="Bro-N" evidence="1">
    <location>
        <begin position="1"/>
        <end position="121"/>
    </location>
</feature>
<dbReference type="PANTHER" id="PTHR36180:SF2">
    <property type="entry name" value="BRO FAMILY PROTEIN"/>
    <property type="match status" value="1"/>
</dbReference>
<dbReference type="PANTHER" id="PTHR36180">
    <property type="entry name" value="DNA-BINDING PROTEIN-RELATED-RELATED"/>
    <property type="match status" value="1"/>
</dbReference>
<gene>
    <name evidence="2" type="ORF">P9850_12655</name>
</gene>
<dbReference type="PROSITE" id="PS51750">
    <property type="entry name" value="BRO_N"/>
    <property type="match status" value="1"/>
</dbReference>
<organism evidence="2 3">
    <name type="scientific">Anoxybacteroides rupiense</name>
    <dbReference type="NCBI Taxonomy" id="311460"/>
    <lineage>
        <taxon>Bacteria</taxon>
        <taxon>Bacillati</taxon>
        <taxon>Bacillota</taxon>
        <taxon>Bacilli</taxon>
        <taxon>Bacillales</taxon>
        <taxon>Anoxybacillaceae</taxon>
        <taxon>Anoxybacteroides</taxon>
    </lineage>
</organism>
<dbReference type="SMART" id="SM01040">
    <property type="entry name" value="Bro-N"/>
    <property type="match status" value="1"/>
</dbReference>
<evidence type="ECO:0000259" key="1">
    <source>
        <dbReference type="PROSITE" id="PS51750"/>
    </source>
</evidence>
<dbReference type="AlphaFoldDB" id="A0ABD5IWE9"/>
<dbReference type="InterPro" id="IPR005039">
    <property type="entry name" value="Ant_C"/>
</dbReference>
<reference evidence="2 3" key="1">
    <citation type="submission" date="2023-03" db="EMBL/GenBank/DDBJ databases">
        <title>Bacillus Genome Sequencing.</title>
        <authorList>
            <person name="Dunlap C."/>
        </authorList>
    </citation>
    <scope>NUCLEOTIDE SEQUENCE [LARGE SCALE GENOMIC DNA]</scope>
    <source>
        <strain evidence="2 3">NRS-38</strain>
    </source>
</reference>
<evidence type="ECO:0000313" key="2">
    <source>
        <dbReference type="EMBL" id="MED5052665.1"/>
    </source>
</evidence>
<protein>
    <submittedName>
        <fullName evidence="2">Phage antirepressor KilAC domain-containing protein</fullName>
    </submittedName>
</protein>
<dbReference type="InterPro" id="IPR003497">
    <property type="entry name" value="BRO_N_domain"/>
</dbReference>
<evidence type="ECO:0000313" key="3">
    <source>
        <dbReference type="Proteomes" id="UP001339962"/>
    </source>
</evidence>
<dbReference type="EMBL" id="JARTLI010000029">
    <property type="protein sequence ID" value="MED5052665.1"/>
    <property type="molecule type" value="Genomic_DNA"/>
</dbReference>
<name>A0ABD5IWE9_9BACL</name>
<comment type="caution">
    <text evidence="2">The sequence shown here is derived from an EMBL/GenBank/DDBJ whole genome shotgun (WGS) entry which is preliminary data.</text>
</comment>
<dbReference type="Pfam" id="PF03374">
    <property type="entry name" value="ANT"/>
    <property type="match status" value="1"/>
</dbReference>
<dbReference type="Pfam" id="PF02498">
    <property type="entry name" value="Bro-N"/>
    <property type="match status" value="1"/>
</dbReference>